<dbReference type="EMBL" id="JAVIIQ010000004">
    <property type="protein sequence ID" value="MDX8531804.1"/>
    <property type="molecule type" value="Genomic_DNA"/>
</dbReference>
<dbReference type="Gene3D" id="1.10.10.60">
    <property type="entry name" value="Homeodomain-like"/>
    <property type="match status" value="1"/>
</dbReference>
<feature type="domain" description="HTH araC/xylS-type" evidence="5">
    <location>
        <begin position="215"/>
        <end position="295"/>
    </location>
</feature>
<keyword evidence="2" id="KW-0238">DNA-binding</keyword>
<keyword evidence="3" id="KW-0804">Transcription</keyword>
<organism evidence="6 7">
    <name type="scientific">Mesorhizobium vachelliae</name>
    <dbReference type="NCBI Taxonomy" id="3072309"/>
    <lineage>
        <taxon>Bacteria</taxon>
        <taxon>Pseudomonadati</taxon>
        <taxon>Pseudomonadota</taxon>
        <taxon>Alphaproteobacteria</taxon>
        <taxon>Hyphomicrobiales</taxon>
        <taxon>Phyllobacteriaceae</taxon>
        <taxon>Mesorhizobium</taxon>
    </lineage>
</organism>
<dbReference type="Pfam" id="PF14525">
    <property type="entry name" value="AraC_binding_2"/>
    <property type="match status" value="1"/>
</dbReference>
<evidence type="ECO:0000259" key="5">
    <source>
        <dbReference type="PROSITE" id="PS01124"/>
    </source>
</evidence>
<keyword evidence="1" id="KW-0805">Transcription regulation</keyword>
<evidence type="ECO:0000313" key="7">
    <source>
        <dbReference type="Proteomes" id="UP001285154"/>
    </source>
</evidence>
<accession>A0ABU5A5I6</accession>
<dbReference type="InterPro" id="IPR050204">
    <property type="entry name" value="AraC_XylS_family_regulators"/>
</dbReference>
<dbReference type="InterPro" id="IPR018060">
    <property type="entry name" value="HTH_AraC"/>
</dbReference>
<reference evidence="6 7" key="1">
    <citation type="submission" date="2023-08" db="EMBL/GenBank/DDBJ databases">
        <title>Implementing the SeqCode for naming new Mesorhizobium species isolated from Vachellia karroo root nodules.</title>
        <authorList>
            <person name="Van Lill M."/>
        </authorList>
    </citation>
    <scope>NUCLEOTIDE SEQUENCE [LARGE SCALE GENOMIC DNA]</scope>
    <source>
        <strain evidence="6 7">VK25D</strain>
    </source>
</reference>
<protein>
    <submittedName>
        <fullName evidence="6">Helix-turn-helix domain-containing protein</fullName>
    </submittedName>
</protein>
<dbReference type="Proteomes" id="UP001285154">
    <property type="component" value="Unassembled WGS sequence"/>
</dbReference>
<dbReference type="SMART" id="SM00342">
    <property type="entry name" value="HTH_ARAC"/>
    <property type="match status" value="1"/>
</dbReference>
<sequence>MTAARGPSASFRLVTDMVPERDRVEVMREVYGRTVLKVDLDPLDATHVDMQVRALPGLGIATGTSSAFRVHHSTTLIDSDDLVLLAALDGASVMKHRGREEPVGGGHALMMSGEEVGLNVIQPGGIRFVNMSFSLKQLSPLIGDPATALMRPLPTDTGAMRLLIDYVHSVQDAGDGLSAEELHVAATHIFDLAALAIGGTRDAMEMARGRGVRVARLRAIKADIIARGGDLSAEDVARRHRLSARYVRKLFESEGTSLSEFALRQRLLRAHRMLCDPRHAGRSITAIAFEAGFNDLPISTGHSGAAMMRRRRISERPPLRIDDRGRLTQASHPATP</sequence>
<evidence type="ECO:0000256" key="1">
    <source>
        <dbReference type="ARBA" id="ARBA00023015"/>
    </source>
</evidence>
<gene>
    <name evidence="6" type="ORF">RFM42_12470</name>
</gene>
<evidence type="ECO:0000256" key="2">
    <source>
        <dbReference type="ARBA" id="ARBA00023125"/>
    </source>
</evidence>
<dbReference type="PANTHER" id="PTHR46796:SF6">
    <property type="entry name" value="ARAC SUBFAMILY"/>
    <property type="match status" value="1"/>
</dbReference>
<dbReference type="PROSITE" id="PS01124">
    <property type="entry name" value="HTH_ARAC_FAMILY_2"/>
    <property type="match status" value="1"/>
</dbReference>
<comment type="caution">
    <text evidence="6">The sequence shown here is derived from an EMBL/GenBank/DDBJ whole genome shotgun (WGS) entry which is preliminary data.</text>
</comment>
<dbReference type="InterPro" id="IPR035418">
    <property type="entry name" value="AraC-bd_2"/>
</dbReference>
<evidence type="ECO:0000256" key="4">
    <source>
        <dbReference type="SAM" id="MobiDB-lite"/>
    </source>
</evidence>
<feature type="compositionally biased region" description="Basic and acidic residues" evidence="4">
    <location>
        <begin position="314"/>
        <end position="326"/>
    </location>
</feature>
<dbReference type="PANTHER" id="PTHR46796">
    <property type="entry name" value="HTH-TYPE TRANSCRIPTIONAL ACTIVATOR RHAS-RELATED"/>
    <property type="match status" value="1"/>
</dbReference>
<evidence type="ECO:0000313" key="6">
    <source>
        <dbReference type="EMBL" id="MDX8531804.1"/>
    </source>
</evidence>
<proteinExistence type="predicted"/>
<name>A0ABU5A5I6_9HYPH</name>
<dbReference type="RefSeq" id="WP_320247578.1">
    <property type="nucleotide sequence ID" value="NZ_JAVIIQ010000004.1"/>
</dbReference>
<dbReference type="Pfam" id="PF12833">
    <property type="entry name" value="HTH_18"/>
    <property type="match status" value="1"/>
</dbReference>
<keyword evidence="7" id="KW-1185">Reference proteome</keyword>
<feature type="region of interest" description="Disordered" evidence="4">
    <location>
        <begin position="300"/>
        <end position="336"/>
    </location>
</feature>
<evidence type="ECO:0000256" key="3">
    <source>
        <dbReference type="ARBA" id="ARBA00023163"/>
    </source>
</evidence>